<comment type="caution">
    <text evidence="1">The sequence shown here is derived from an EMBL/GenBank/DDBJ whole genome shotgun (WGS) entry which is preliminary data.</text>
</comment>
<evidence type="ECO:0000313" key="1">
    <source>
        <dbReference type="EMBL" id="GLI26608.1"/>
    </source>
</evidence>
<name>A0A9W6CQE3_9MICO</name>
<gene>
    <name evidence="1" type="ORF">ARHIZOSPH14_08500</name>
</gene>
<reference evidence="1" key="1">
    <citation type="submission" date="2022-12" db="EMBL/GenBank/DDBJ databases">
        <title>Reference genome sequencing for broad-spectrum identification of bacterial and archaeal isolates by mass spectrometry.</title>
        <authorList>
            <person name="Sekiguchi Y."/>
            <person name="Tourlousse D.M."/>
        </authorList>
    </citation>
    <scope>NUCLEOTIDE SEQUENCE</scope>
    <source>
        <strain evidence="1">14</strain>
    </source>
</reference>
<evidence type="ECO:0000313" key="2">
    <source>
        <dbReference type="Proteomes" id="UP001144396"/>
    </source>
</evidence>
<dbReference type="Proteomes" id="UP001144396">
    <property type="component" value="Unassembled WGS sequence"/>
</dbReference>
<dbReference type="EMBL" id="BSDP01000001">
    <property type="protein sequence ID" value="GLI26608.1"/>
    <property type="molecule type" value="Genomic_DNA"/>
</dbReference>
<proteinExistence type="predicted"/>
<keyword evidence="2" id="KW-1185">Reference proteome</keyword>
<protein>
    <submittedName>
        <fullName evidence="1">Uncharacterized protein</fullName>
    </submittedName>
</protein>
<organism evidence="1 2">
    <name type="scientific">Agromyces rhizosphaerae</name>
    <dbReference type="NCBI Taxonomy" id="88374"/>
    <lineage>
        <taxon>Bacteria</taxon>
        <taxon>Bacillati</taxon>
        <taxon>Actinomycetota</taxon>
        <taxon>Actinomycetes</taxon>
        <taxon>Micrococcales</taxon>
        <taxon>Microbacteriaceae</taxon>
        <taxon>Agromyces</taxon>
    </lineage>
</organism>
<dbReference type="RefSeq" id="WP_281882623.1">
    <property type="nucleotide sequence ID" value="NZ_BSDP01000001.1"/>
</dbReference>
<dbReference type="AlphaFoldDB" id="A0A9W6CQE3"/>
<accession>A0A9W6CQE3</accession>
<sequence>MGFDVREFARSAQGSLRGELDLEAFATSPLAPAVAEGVGVLGRLEGATMDVLRNMLVTATHKDARVTAFLVTWAYERYWVADAYAAIAAAHVPSLNEGATDAPELPGAAEPAEVGATASRGPGPVRRALAGFVQGRAIVGAHLAALLVDDLVLGAIAARVVEAARMDAAGEGGAGPGGAAALAEAVERIGRITARHDAFLREEVARRLAGVDDDGAGRGGSGDRRAARLAARELRRWPLPLGAGGVPETERDALLGLAFGGDGGREAAAAVVAQVGAVPGLEATARVVATRLGAATTGADATHAT</sequence>